<gene>
    <name evidence="1" type="ORF">V1525DRAFT_154738</name>
</gene>
<organism evidence="1 2">
    <name type="scientific">Lipomyces kononenkoae</name>
    <name type="common">Yeast</name>
    <dbReference type="NCBI Taxonomy" id="34357"/>
    <lineage>
        <taxon>Eukaryota</taxon>
        <taxon>Fungi</taxon>
        <taxon>Dikarya</taxon>
        <taxon>Ascomycota</taxon>
        <taxon>Saccharomycotina</taxon>
        <taxon>Lipomycetes</taxon>
        <taxon>Lipomycetales</taxon>
        <taxon>Lipomycetaceae</taxon>
        <taxon>Lipomyces</taxon>
    </lineage>
</organism>
<name>A0ACC3T0Z3_LIPKO</name>
<keyword evidence="2" id="KW-1185">Reference proteome</keyword>
<sequence length="278" mass="29929">MATRAANKRLAREYKHMQESPPPFITAHPSEKNILIWHYLITGPPSTPYEGGQYHGTLTFPPDYPYKPPAIRMITPSGRFQTNTRLCLSISDYHPKTWNPAWSVSTILTGLLSFMTSDELTTGALRSTNEEKIKLAELSHEWNLRQNRKFVEEFPAEASANEKYIVERRRKIRSAATTPAVAAAVAALADGVLNGNGGADGRPRESAGGGEGAGGGRGQLGVFDTSGLRPGTGKTGAGGANVPRANQSWIGTHKALCAVLLVLACVIANRVANYSSSK</sequence>
<dbReference type="Proteomes" id="UP001433508">
    <property type="component" value="Unassembled WGS sequence"/>
</dbReference>
<reference evidence="2" key="1">
    <citation type="journal article" date="2024" name="Front. Bioeng. Biotechnol.">
        <title>Genome-scale model development and genomic sequencing of the oleaginous clade Lipomyces.</title>
        <authorList>
            <person name="Czajka J.J."/>
            <person name="Han Y."/>
            <person name="Kim J."/>
            <person name="Mondo S.J."/>
            <person name="Hofstad B.A."/>
            <person name="Robles A."/>
            <person name="Haridas S."/>
            <person name="Riley R."/>
            <person name="LaButti K."/>
            <person name="Pangilinan J."/>
            <person name="Andreopoulos W."/>
            <person name="Lipzen A."/>
            <person name="Yan J."/>
            <person name="Wang M."/>
            <person name="Ng V."/>
            <person name="Grigoriev I.V."/>
            <person name="Spatafora J.W."/>
            <person name="Magnuson J.K."/>
            <person name="Baker S.E."/>
            <person name="Pomraning K.R."/>
        </authorList>
    </citation>
    <scope>NUCLEOTIDE SEQUENCE [LARGE SCALE GENOMIC DNA]</scope>
    <source>
        <strain evidence="2">CBS 7786</strain>
    </source>
</reference>
<protein>
    <submittedName>
        <fullName evidence="1">Ubiquitin-conjugating enzyme/RWD-like protein</fullName>
    </submittedName>
</protein>
<proteinExistence type="predicted"/>
<accession>A0ACC3T0Z3</accession>
<evidence type="ECO:0000313" key="2">
    <source>
        <dbReference type="Proteomes" id="UP001433508"/>
    </source>
</evidence>
<comment type="caution">
    <text evidence="1">The sequence shown here is derived from an EMBL/GenBank/DDBJ whole genome shotgun (WGS) entry which is preliminary data.</text>
</comment>
<dbReference type="EMBL" id="MU971367">
    <property type="protein sequence ID" value="KAK9237571.1"/>
    <property type="molecule type" value="Genomic_DNA"/>
</dbReference>
<evidence type="ECO:0000313" key="1">
    <source>
        <dbReference type="EMBL" id="KAK9237571.1"/>
    </source>
</evidence>